<dbReference type="EMBL" id="QXGF01002328">
    <property type="protein sequence ID" value="KAE8925164.1"/>
    <property type="molecule type" value="Genomic_DNA"/>
</dbReference>
<evidence type="ECO:0000313" key="4">
    <source>
        <dbReference type="EMBL" id="KAE9078298.1"/>
    </source>
</evidence>
<dbReference type="Proteomes" id="UP000440732">
    <property type="component" value="Unassembled WGS sequence"/>
</dbReference>
<evidence type="ECO:0000313" key="2">
    <source>
        <dbReference type="EMBL" id="KAE8925164.1"/>
    </source>
</evidence>
<evidence type="ECO:0000313" key="17">
    <source>
        <dbReference type="Proteomes" id="UP000488956"/>
    </source>
</evidence>
<evidence type="ECO:0000256" key="1">
    <source>
        <dbReference type="SAM" id="MobiDB-lite"/>
    </source>
</evidence>
<gene>
    <name evidence="9" type="ORF">PF001_g23079</name>
    <name evidence="8" type="ORF">PF002_g24749</name>
    <name evidence="7" type="ORF">PF004_g22745</name>
    <name evidence="6" type="ORF">PF005_g23848</name>
    <name evidence="5" type="ORF">PF006_g23070</name>
    <name evidence="2" type="ORF">PF009_g24622</name>
    <name evidence="4" type="ORF">PF010_g23184</name>
    <name evidence="3" type="ORF">PF011_g22682</name>
</gene>
<dbReference type="EMBL" id="QXFW01002312">
    <property type="protein sequence ID" value="KAE8979838.1"/>
    <property type="molecule type" value="Genomic_DNA"/>
</dbReference>
<evidence type="ECO:0000313" key="16">
    <source>
        <dbReference type="Proteomes" id="UP000476176"/>
    </source>
</evidence>
<evidence type="ECO:0000313" key="10">
    <source>
        <dbReference type="Proteomes" id="UP000429523"/>
    </source>
</evidence>
<evidence type="ECO:0000313" key="14">
    <source>
        <dbReference type="Proteomes" id="UP000440732"/>
    </source>
</evidence>
<feature type="compositionally biased region" description="Low complexity" evidence="1">
    <location>
        <begin position="127"/>
        <end position="137"/>
    </location>
</feature>
<dbReference type="EMBL" id="QXGC01002327">
    <property type="protein sequence ID" value="KAE9187610.1"/>
    <property type="molecule type" value="Genomic_DNA"/>
</dbReference>
<feature type="region of interest" description="Disordered" evidence="1">
    <location>
        <begin position="116"/>
        <end position="157"/>
    </location>
</feature>
<dbReference type="Proteomes" id="UP000460718">
    <property type="component" value="Unassembled WGS sequence"/>
</dbReference>
<evidence type="ECO:0000313" key="9">
    <source>
        <dbReference type="EMBL" id="KAE9282928.1"/>
    </source>
</evidence>
<dbReference type="AlphaFoldDB" id="A0A6A4C2P1"/>
<dbReference type="Proteomes" id="UP000433483">
    <property type="component" value="Unassembled WGS sequence"/>
</dbReference>
<evidence type="ECO:0000313" key="6">
    <source>
        <dbReference type="EMBL" id="KAE9179003.1"/>
    </source>
</evidence>
<dbReference type="EMBL" id="QXFX01002313">
    <property type="protein sequence ID" value="KAE9078298.1"/>
    <property type="molecule type" value="Genomic_DNA"/>
</dbReference>
<evidence type="ECO:0000313" key="15">
    <source>
        <dbReference type="Proteomes" id="UP000460718"/>
    </source>
</evidence>
<dbReference type="EMBL" id="QXGB01002331">
    <property type="protein sequence ID" value="KAE9179003.1"/>
    <property type="molecule type" value="Genomic_DNA"/>
</dbReference>
<dbReference type="OrthoDB" id="125506at2759"/>
<dbReference type="EMBL" id="QXGD01002302">
    <property type="protein sequence ID" value="KAE9190511.1"/>
    <property type="molecule type" value="Genomic_DNA"/>
</dbReference>
<organism evidence="9 12">
    <name type="scientific">Phytophthora fragariae</name>
    <dbReference type="NCBI Taxonomy" id="53985"/>
    <lineage>
        <taxon>Eukaryota</taxon>
        <taxon>Sar</taxon>
        <taxon>Stramenopiles</taxon>
        <taxon>Oomycota</taxon>
        <taxon>Peronosporomycetes</taxon>
        <taxon>Peronosporales</taxon>
        <taxon>Peronosporaceae</taxon>
        <taxon>Phytophthora</taxon>
    </lineage>
</organism>
<evidence type="ECO:0000313" key="8">
    <source>
        <dbReference type="EMBL" id="KAE9190511.1"/>
    </source>
</evidence>
<dbReference type="InterPro" id="IPR013762">
    <property type="entry name" value="Integrase-like_cat_sf"/>
</dbReference>
<dbReference type="Proteomes" id="UP000476176">
    <property type="component" value="Unassembled WGS sequence"/>
</dbReference>
<name>A0A6A4C2P1_9STRA</name>
<dbReference type="GO" id="GO:0003677">
    <property type="term" value="F:DNA binding"/>
    <property type="evidence" value="ECO:0007669"/>
    <property type="project" value="InterPro"/>
</dbReference>
<comment type="caution">
    <text evidence="9">The sequence shown here is derived from an EMBL/GenBank/DDBJ whole genome shotgun (WGS) entry which is preliminary data.</text>
</comment>
<evidence type="ECO:0000313" key="3">
    <source>
        <dbReference type="EMBL" id="KAE8979838.1"/>
    </source>
</evidence>
<feature type="region of interest" description="Disordered" evidence="1">
    <location>
        <begin position="393"/>
        <end position="421"/>
    </location>
</feature>
<evidence type="ECO:0000313" key="7">
    <source>
        <dbReference type="EMBL" id="KAE9187610.1"/>
    </source>
</evidence>
<evidence type="ECO:0000313" key="11">
    <source>
        <dbReference type="Proteomes" id="UP000433483"/>
    </source>
</evidence>
<evidence type="ECO:0000313" key="12">
    <source>
        <dbReference type="Proteomes" id="UP000437068"/>
    </source>
</evidence>
<keyword evidence="11" id="KW-1185">Reference proteome</keyword>
<dbReference type="Proteomes" id="UP000488956">
    <property type="component" value="Unassembled WGS sequence"/>
</dbReference>
<reference evidence="10 11" key="1">
    <citation type="submission" date="2018-08" db="EMBL/GenBank/DDBJ databases">
        <title>Genomic investigation of the strawberry pathogen Phytophthora fragariae indicates pathogenicity is determined by transcriptional variation in three key races.</title>
        <authorList>
            <person name="Adams T.M."/>
            <person name="Armitage A.D."/>
            <person name="Sobczyk M.K."/>
            <person name="Bates H.J."/>
            <person name="Dunwell J.M."/>
            <person name="Nellist C.F."/>
            <person name="Harrison R.J."/>
        </authorList>
    </citation>
    <scope>NUCLEOTIDE SEQUENCE [LARGE SCALE GENOMIC DNA]</scope>
    <source>
        <strain evidence="9 12">A4</strain>
        <strain evidence="8 13">BC-1</strain>
        <strain evidence="7 16">BC-23</strain>
        <strain evidence="6 11">NOV-27</strain>
        <strain evidence="5 14">NOV-5</strain>
        <strain evidence="2 10">NOV-9</strain>
        <strain evidence="4 17">ONT-3</strain>
        <strain evidence="3 15">SCRP245</strain>
    </source>
</reference>
<feature type="compositionally biased region" description="Acidic residues" evidence="1">
    <location>
        <begin position="399"/>
        <end position="409"/>
    </location>
</feature>
<proteinExistence type="predicted"/>
<sequence>MWHCFGRSSDLGYLRKQHVSVSADGVFYLRLLRVKTAEEQGLTLIPDKEDFLTCPLHSLAVALVMQAAPCAALLSQLPELVATSEEPLDPGVPLQALLEAEPTTLRVALMPPSSAVAAPAPVPSPVPSCSSSPQPASTEAQVSNTTKASAGEKTRGEDGVQAYVNRLLKRVAEPAGATTDLTSHSFRRGGAQHANGDDRLAAQWIFDRGAWDMSKVNKGFAYVYNTPREDRKVARVLSGWEADAAPVVLDAATLDHGAQERLASLREFLFSTCTGLKEHSLKVSSKVLTALTAYLARYYPQLKALAPDAPIVERVEECLSSAGISTADVLALSVALNEQASPAEPVTEQAHESKTHTCQVHHHLLAVIDELIASNRALSARLTIVEAAQLKAKRKQAPDEEPEAQDTSDQEPKPTRRKKATTNLSSAWFEWYTRVPRVWDSADRQKKSEFRHVTAFMKHFLSEGFTLDPKAPDYKDQVLDAGRRAEKAVLAFLKSRNVNAKGAGSVLRALRPLHKNGVLDERIAAYKTLRAVVRIVDPAPTETQVILATVGHV</sequence>
<dbReference type="Proteomes" id="UP000429523">
    <property type="component" value="Unassembled WGS sequence"/>
</dbReference>
<evidence type="ECO:0000313" key="13">
    <source>
        <dbReference type="Proteomes" id="UP000440367"/>
    </source>
</evidence>
<dbReference type="Proteomes" id="UP000437068">
    <property type="component" value="Unassembled WGS sequence"/>
</dbReference>
<dbReference type="Gene3D" id="1.10.443.10">
    <property type="entry name" value="Intergrase catalytic core"/>
    <property type="match status" value="1"/>
</dbReference>
<dbReference type="EMBL" id="QXGE01002318">
    <property type="protein sequence ID" value="KAE9282928.1"/>
    <property type="molecule type" value="Genomic_DNA"/>
</dbReference>
<feature type="compositionally biased region" description="Polar residues" evidence="1">
    <location>
        <begin position="138"/>
        <end position="148"/>
    </location>
</feature>
<accession>A0A6A4C2P1</accession>
<dbReference type="GO" id="GO:0015074">
    <property type="term" value="P:DNA integration"/>
    <property type="evidence" value="ECO:0007669"/>
    <property type="project" value="InterPro"/>
</dbReference>
<evidence type="ECO:0000313" key="5">
    <source>
        <dbReference type="EMBL" id="KAE9099740.1"/>
    </source>
</evidence>
<dbReference type="GO" id="GO:0006310">
    <property type="term" value="P:DNA recombination"/>
    <property type="evidence" value="ECO:0007669"/>
    <property type="project" value="InterPro"/>
</dbReference>
<dbReference type="Proteomes" id="UP000440367">
    <property type="component" value="Unassembled WGS sequence"/>
</dbReference>
<protein>
    <submittedName>
        <fullName evidence="9">Uncharacterized protein</fullName>
    </submittedName>
</protein>
<dbReference type="EMBL" id="QXGA01002325">
    <property type="protein sequence ID" value="KAE9099740.1"/>
    <property type="molecule type" value="Genomic_DNA"/>
</dbReference>